<dbReference type="RefSeq" id="WP_144229700.1">
    <property type="nucleotide sequence ID" value="NZ_CBCRVV010000020.1"/>
</dbReference>
<feature type="region of interest" description="Disordered" evidence="1">
    <location>
        <begin position="557"/>
        <end position="579"/>
    </location>
</feature>
<name>A0A556QRN0_9BACT</name>
<evidence type="ECO:0000313" key="3">
    <source>
        <dbReference type="Proteomes" id="UP000315648"/>
    </source>
</evidence>
<comment type="caution">
    <text evidence="2">The sequence shown here is derived from an EMBL/GenBank/DDBJ whole genome shotgun (WGS) entry which is preliminary data.</text>
</comment>
<dbReference type="Gene3D" id="3.20.20.80">
    <property type="entry name" value="Glycosidases"/>
    <property type="match status" value="1"/>
</dbReference>
<dbReference type="OrthoDB" id="9771116at2"/>
<dbReference type="SUPFAM" id="SSF51445">
    <property type="entry name" value="(Trans)glycosidases"/>
    <property type="match status" value="1"/>
</dbReference>
<proteinExistence type="predicted"/>
<organism evidence="2 3">
    <name type="scientific">Rariglobus hedericola</name>
    <dbReference type="NCBI Taxonomy" id="2597822"/>
    <lineage>
        <taxon>Bacteria</taxon>
        <taxon>Pseudomonadati</taxon>
        <taxon>Verrucomicrobiota</taxon>
        <taxon>Opitutia</taxon>
        <taxon>Opitutales</taxon>
        <taxon>Opitutaceae</taxon>
        <taxon>Rariglobus</taxon>
    </lineage>
</organism>
<reference evidence="2 3" key="1">
    <citation type="submission" date="2019-07" db="EMBL/GenBank/DDBJ databases">
        <title>Description of 53C-WASEF.</title>
        <authorList>
            <person name="Pitt A."/>
            <person name="Hahn M.W."/>
        </authorList>
    </citation>
    <scope>NUCLEOTIDE SEQUENCE [LARGE SCALE GENOMIC DNA]</scope>
    <source>
        <strain evidence="2 3">53C-WASEF</strain>
    </source>
</reference>
<protein>
    <recommendedName>
        <fullName evidence="4">Glycoside hydrolase family 42 N-terminal domain-containing protein</fullName>
    </recommendedName>
</protein>
<accession>A0A556QRN0</accession>
<sequence length="892" mass="98777">MRWIPLFVMLVAWVSPVFSAWVWVEGEQATRTNIGRHPWYAGQVKTDQLSGGNFLAHFDADKAGEATYEVQIAEAGTYTLWLRANPVQSSMTCSIDGAAPVPVDFKRNQSGNTNIAANDAPDLRFLAWCEVGQFPLKAGPHSLRFVMNSANSHHGAIDCFVLTTEPFAPNGLMKPDQLAAYTKELAAANAGWIPWIAKPDDFKASAIDLRFLNETFAGENGRIIARGEQFIHAANGQPVRFWGVNGPPHDMAGADLETCARMMAKHGVNLVRIHGALFDAKTGAIQPDEIKRRQAVVAAMGKEGIYSLLSIYFPLWMTPENGPGWREGYDGKQHPFALLYFEPGFQALYQSWWRELLIQPDASGKRLVDDPAIMALELVNEDSFFFWTFKYDAVPAPQMRKLEALFGDWAKRKHGSLEKALAAWNGLRDEHDDVAGGRLGFRPLYEMFTRKTPRDQDTAAFLLETQRKFYADTVSFLRGLGYKGMITASNWITANDDVLGPLEKFSYMPGDFVDHHGYFGSNHRGNESAWSIRTGHTYSDVSALRFDAEKPGASRQFRHPAMDPMYNGRPSTISETTWNRPNRYRGEAPLFYAVYGALQDTDAVMHFALDSGTWSVKPGFFMQPWTLMSPTQMGQFPAAALIYRQGLIRTGDLMADLPLKLTDALALKGSKLVQQANLDELRKTDVKKAGGESADTGIDPLIHWVGRTNIRIDDKGGPAVIKDTAPFIDRGAQTVLSSTREVKLDYGKGVLYLNAPAAQGVSGNLKLAGSVALRDIVMESELELGQIVAVSLDGRPLAESGKILVQAMTEEKPTDFATEPASDGVKRITNLGHDPWLIREIQGTLRFKRTDAARLKVTALDINGYPLAVRGATTTADQFKLLPGVVYYLIER</sequence>
<dbReference type="Proteomes" id="UP000315648">
    <property type="component" value="Unassembled WGS sequence"/>
</dbReference>
<dbReference type="EMBL" id="VMBG01000001">
    <property type="protein sequence ID" value="TSJ79296.1"/>
    <property type="molecule type" value="Genomic_DNA"/>
</dbReference>
<evidence type="ECO:0000313" key="2">
    <source>
        <dbReference type="EMBL" id="TSJ79296.1"/>
    </source>
</evidence>
<dbReference type="InterPro" id="IPR017853">
    <property type="entry name" value="GH"/>
</dbReference>
<dbReference type="AlphaFoldDB" id="A0A556QRN0"/>
<evidence type="ECO:0000256" key="1">
    <source>
        <dbReference type="SAM" id="MobiDB-lite"/>
    </source>
</evidence>
<dbReference type="Gene3D" id="2.60.120.260">
    <property type="entry name" value="Galactose-binding domain-like"/>
    <property type="match status" value="1"/>
</dbReference>
<gene>
    <name evidence="2" type="ORF">FPL22_08390</name>
</gene>
<evidence type="ECO:0008006" key="4">
    <source>
        <dbReference type="Google" id="ProtNLM"/>
    </source>
</evidence>
<feature type="compositionally biased region" description="Polar residues" evidence="1">
    <location>
        <begin position="569"/>
        <end position="579"/>
    </location>
</feature>
<keyword evidence="3" id="KW-1185">Reference proteome</keyword>